<dbReference type="InParanoid" id="C3Y4S1"/>
<sequence length="161" mass="16494">MTYKTGGAAAAVGRGQWDGGSGVAPVGRRQWGGGSGAAAAVGRRRQWGGGGSGAAAAVGRRRQWGGGSGSGAAAAVGRRRQWIPVGRRQWGGVSGAASVGRRQWDGGSRVVFKKPPSPPHTWSTPVTTTLLFQNTPSQLLSSKLQLFVEGIPNCNPTFLTG</sequence>
<evidence type="ECO:0000256" key="1">
    <source>
        <dbReference type="SAM" id="MobiDB-lite"/>
    </source>
</evidence>
<name>C3Y4S1_BRAFL</name>
<dbReference type="AlphaFoldDB" id="C3Y4S1"/>
<dbReference type="EMBL" id="GG666486">
    <property type="protein sequence ID" value="EEN64728.1"/>
    <property type="molecule type" value="Genomic_DNA"/>
</dbReference>
<feature type="region of interest" description="Disordered" evidence="1">
    <location>
        <begin position="44"/>
        <end position="76"/>
    </location>
</feature>
<evidence type="ECO:0000313" key="2">
    <source>
        <dbReference type="EMBL" id="EEN64728.1"/>
    </source>
</evidence>
<gene>
    <name evidence="2" type="ORF">BRAFLDRAFT_73939</name>
</gene>
<protein>
    <submittedName>
        <fullName evidence="2">Uncharacterized protein</fullName>
    </submittedName>
</protein>
<proteinExistence type="predicted"/>
<organism>
    <name type="scientific">Branchiostoma floridae</name>
    <name type="common">Florida lancelet</name>
    <name type="synonym">Amphioxus</name>
    <dbReference type="NCBI Taxonomy" id="7739"/>
    <lineage>
        <taxon>Eukaryota</taxon>
        <taxon>Metazoa</taxon>
        <taxon>Chordata</taxon>
        <taxon>Cephalochordata</taxon>
        <taxon>Leptocardii</taxon>
        <taxon>Amphioxiformes</taxon>
        <taxon>Branchiostomatidae</taxon>
        <taxon>Branchiostoma</taxon>
    </lineage>
</organism>
<accession>C3Y4S1</accession>
<reference evidence="2" key="1">
    <citation type="journal article" date="2008" name="Nature">
        <title>The amphioxus genome and the evolution of the chordate karyotype.</title>
        <authorList>
            <consortium name="US DOE Joint Genome Institute (JGI-PGF)"/>
            <person name="Putnam N.H."/>
            <person name="Butts T."/>
            <person name="Ferrier D.E.K."/>
            <person name="Furlong R.F."/>
            <person name="Hellsten U."/>
            <person name="Kawashima T."/>
            <person name="Robinson-Rechavi M."/>
            <person name="Shoguchi E."/>
            <person name="Terry A."/>
            <person name="Yu J.-K."/>
            <person name="Benito-Gutierrez E.L."/>
            <person name="Dubchak I."/>
            <person name="Garcia-Fernandez J."/>
            <person name="Gibson-Brown J.J."/>
            <person name="Grigoriev I.V."/>
            <person name="Horton A.C."/>
            <person name="de Jong P.J."/>
            <person name="Jurka J."/>
            <person name="Kapitonov V.V."/>
            <person name="Kohara Y."/>
            <person name="Kuroki Y."/>
            <person name="Lindquist E."/>
            <person name="Lucas S."/>
            <person name="Osoegawa K."/>
            <person name="Pennacchio L.A."/>
            <person name="Salamov A.A."/>
            <person name="Satou Y."/>
            <person name="Sauka-Spengler T."/>
            <person name="Schmutz J."/>
            <person name="Shin-I T."/>
            <person name="Toyoda A."/>
            <person name="Bronner-Fraser M."/>
            <person name="Fujiyama A."/>
            <person name="Holland L.Z."/>
            <person name="Holland P.W.H."/>
            <person name="Satoh N."/>
            <person name="Rokhsar D.S."/>
        </authorList>
    </citation>
    <scope>NUCLEOTIDE SEQUENCE [LARGE SCALE GENOMIC DNA]</scope>
    <source>
        <strain evidence="2">S238N-H82</strain>
        <tissue evidence="2">Testes</tissue>
    </source>
</reference>